<dbReference type="GO" id="GO:0005249">
    <property type="term" value="F:voltage-gated potassium channel activity"/>
    <property type="evidence" value="ECO:0007669"/>
    <property type="project" value="TreeGrafter"/>
</dbReference>
<proteinExistence type="predicted"/>
<evidence type="ECO:0000256" key="5">
    <source>
        <dbReference type="ARBA" id="ARBA00023065"/>
    </source>
</evidence>
<evidence type="ECO:0000256" key="4">
    <source>
        <dbReference type="ARBA" id="ARBA00022989"/>
    </source>
</evidence>
<dbReference type="InterPro" id="IPR005821">
    <property type="entry name" value="Ion_trans_dom"/>
</dbReference>
<keyword evidence="6" id="KW-0472">Membrane</keyword>
<dbReference type="InterPro" id="IPR018490">
    <property type="entry name" value="cNMP-bd_dom_sf"/>
</dbReference>
<sequence length="1049" mass="121165">MYLGMETKLEKNITPNSTFENPNSDRDMIKTKQTVYFDIPEESGESANLEQFEGNGSSDPYDYESLQTSKSFAKNLNPPSLRNRMTIKITSPKVTPIMSPRLLMKNKAKSVAPAKKLSSSKLIEGILCKPKLEMQNFKALNNVITALKTNKIDAFIDENIENVDSAKYVPVDLNDGLDNEHRKIYQNSCFLFRNGDRFKTNWDLLIMLLSIWNCFVLPFQVAFEPKFEDNLFFEISNYIIDFAFFCDIVINFRTSFINSRTGEEVFEPRKIAKNYIYSLRFWSDLIATIPFDTFASLILGQSDTEILQLFSLLKLARVLRLSRIIAYLNVRNEVKMSLKLFKLIFYLTLYLHCLGCAWFEMAKRRDKKWIPPLDYVFVTTTYFEENTNYKYWIALYHSVLMLTGNDIGPRGWEQVAFTTFFVMVGALINANLFGELSVIVSTMNRKASQFHDKLDICNTAMKNLRLPENMQKKVISFVTYTQGLYESQDELKTFLSLISPSLREDVLRCIFAETLNGNPIFKGNDDLIQYITTRLITSNHLPEDTIIRQGEEGDALYFIAKGECKVYVRNHKGENDPTGIIHPGELFGEVALICNCRRTATVLTRNYSTLGFIKKSVFHDLSKQYTEVYTLLRKKMRLYDDKMKRFIKNQLRLLPYCVNISENTIEEISYMVKTEYYENRQVVFREGDPTTKVFFVSIGEVDIYSKFGDKEITIDSLYQGCWIGAYKVLTGDKHSFTMRAKTDTTLNYISKDDFSILQNGYFDLGKAISETINLMEKSEDPIVDFFCYKPLTEPSCMRTYFKLKIVKIISWIRKLKELNEAGTNMTIQEFLKRLTVKGSSGTQGQFKKRKTTEFENRTNLMMEKILTRIDDMQSLMTTHGKGILEIKSEIRSQFHSEISRCEEDKQPPEEYRKPRERKLSHEPPLSKNKSRFSSKEPDLSREESKDDHPSSGNEKVDDSLTAKFGKNSNGSGRIVSFGPKQASKDPDEETKSYFDKRTPSLDLKNSEKTKPLHKGEEEAEPEVNVNLFTRVVEEEEGSLSSEESAREES</sequence>
<organism evidence="9 10">
    <name type="scientific">Euplotes crassus</name>
    <dbReference type="NCBI Taxonomy" id="5936"/>
    <lineage>
        <taxon>Eukaryota</taxon>
        <taxon>Sar</taxon>
        <taxon>Alveolata</taxon>
        <taxon>Ciliophora</taxon>
        <taxon>Intramacronucleata</taxon>
        <taxon>Spirotrichea</taxon>
        <taxon>Hypotrichia</taxon>
        <taxon>Euplotida</taxon>
        <taxon>Euplotidae</taxon>
        <taxon>Moneuplotes</taxon>
    </lineage>
</organism>
<dbReference type="InterPro" id="IPR014710">
    <property type="entry name" value="RmlC-like_jellyroll"/>
</dbReference>
<dbReference type="InterPro" id="IPR050818">
    <property type="entry name" value="KCNH_animal-type"/>
</dbReference>
<evidence type="ECO:0000256" key="2">
    <source>
        <dbReference type="ARBA" id="ARBA00022448"/>
    </source>
</evidence>
<feature type="region of interest" description="Disordered" evidence="7">
    <location>
        <begin position="895"/>
        <end position="1025"/>
    </location>
</feature>
<dbReference type="PANTHER" id="PTHR10217">
    <property type="entry name" value="VOLTAGE AND LIGAND GATED POTASSIUM CHANNEL"/>
    <property type="match status" value="1"/>
</dbReference>
<dbReference type="PROSITE" id="PS00889">
    <property type="entry name" value="CNMP_BINDING_2"/>
    <property type="match status" value="1"/>
</dbReference>
<feature type="compositionally biased region" description="Basic and acidic residues" evidence="7">
    <location>
        <begin position="982"/>
        <end position="1016"/>
    </location>
</feature>
<feature type="domain" description="Cyclic nucleotide-binding" evidence="8">
    <location>
        <begin position="544"/>
        <end position="621"/>
    </location>
</feature>
<dbReference type="Gene3D" id="1.10.287.630">
    <property type="entry name" value="Helix hairpin bin"/>
    <property type="match status" value="1"/>
</dbReference>
<dbReference type="SUPFAM" id="SSF51206">
    <property type="entry name" value="cAMP-binding domain-like"/>
    <property type="match status" value="2"/>
</dbReference>
<dbReference type="Pfam" id="PF00520">
    <property type="entry name" value="Ion_trans"/>
    <property type="match status" value="1"/>
</dbReference>
<keyword evidence="2" id="KW-0813">Transport</keyword>
<dbReference type="Gene3D" id="2.60.120.10">
    <property type="entry name" value="Jelly Rolls"/>
    <property type="match status" value="2"/>
</dbReference>
<keyword evidence="3" id="KW-0812">Transmembrane</keyword>
<dbReference type="PRINTS" id="PR00103">
    <property type="entry name" value="CAMPKINASE"/>
</dbReference>
<dbReference type="GO" id="GO:0005886">
    <property type="term" value="C:plasma membrane"/>
    <property type="evidence" value="ECO:0007669"/>
    <property type="project" value="TreeGrafter"/>
</dbReference>
<evidence type="ECO:0000256" key="1">
    <source>
        <dbReference type="ARBA" id="ARBA00004141"/>
    </source>
</evidence>
<comment type="caution">
    <text evidence="9">The sequence shown here is derived from an EMBL/GenBank/DDBJ whole genome shotgun (WGS) entry which is preliminary data.</text>
</comment>
<dbReference type="PANTHER" id="PTHR10217:SF435">
    <property type="entry name" value="POTASSIUM VOLTAGE-GATED CHANNEL PROTEIN EAG"/>
    <property type="match status" value="1"/>
</dbReference>
<keyword evidence="10" id="KW-1185">Reference proteome</keyword>
<feature type="compositionally biased region" description="Basic and acidic residues" evidence="7">
    <location>
        <begin position="933"/>
        <end position="960"/>
    </location>
</feature>
<feature type="domain" description="Cyclic nucleotide-binding" evidence="8">
    <location>
        <begin position="656"/>
        <end position="754"/>
    </location>
</feature>
<dbReference type="SMART" id="SM00100">
    <property type="entry name" value="cNMP"/>
    <property type="match status" value="2"/>
</dbReference>
<evidence type="ECO:0000313" key="10">
    <source>
        <dbReference type="Proteomes" id="UP001295684"/>
    </source>
</evidence>
<dbReference type="InterPro" id="IPR000595">
    <property type="entry name" value="cNMP-bd_dom"/>
</dbReference>
<dbReference type="CDD" id="cd00038">
    <property type="entry name" value="CAP_ED"/>
    <property type="match status" value="2"/>
</dbReference>
<evidence type="ECO:0000259" key="8">
    <source>
        <dbReference type="PROSITE" id="PS50042"/>
    </source>
</evidence>
<evidence type="ECO:0000256" key="3">
    <source>
        <dbReference type="ARBA" id="ARBA00022692"/>
    </source>
</evidence>
<gene>
    <name evidence="9" type="ORF">ECRASSUSDP1_LOCUS14561</name>
</gene>
<name>A0AAD2CWB1_EUPCR</name>
<accession>A0AAD2CWB1</accession>
<feature type="compositionally biased region" description="Basic and acidic residues" evidence="7">
    <location>
        <begin position="895"/>
        <end position="921"/>
    </location>
</feature>
<comment type="subcellular location">
    <subcellularLocation>
        <location evidence="1">Membrane</location>
        <topology evidence="1">Multi-pass membrane protein</topology>
    </subcellularLocation>
</comment>
<dbReference type="Proteomes" id="UP001295684">
    <property type="component" value="Unassembled WGS sequence"/>
</dbReference>
<dbReference type="GO" id="GO:0042391">
    <property type="term" value="P:regulation of membrane potential"/>
    <property type="evidence" value="ECO:0007669"/>
    <property type="project" value="TreeGrafter"/>
</dbReference>
<reference evidence="9" key="1">
    <citation type="submission" date="2023-07" db="EMBL/GenBank/DDBJ databases">
        <authorList>
            <consortium name="AG Swart"/>
            <person name="Singh M."/>
            <person name="Singh A."/>
            <person name="Seah K."/>
            <person name="Emmerich C."/>
        </authorList>
    </citation>
    <scope>NUCLEOTIDE SEQUENCE</scope>
    <source>
        <strain evidence="9">DP1</strain>
    </source>
</reference>
<evidence type="ECO:0000313" key="9">
    <source>
        <dbReference type="EMBL" id="CAI2373221.1"/>
    </source>
</evidence>
<evidence type="ECO:0000256" key="6">
    <source>
        <dbReference type="ARBA" id="ARBA00023136"/>
    </source>
</evidence>
<keyword evidence="4" id="KW-1133">Transmembrane helix</keyword>
<dbReference type="SUPFAM" id="SSF81324">
    <property type="entry name" value="Voltage-gated potassium channels"/>
    <property type="match status" value="1"/>
</dbReference>
<protein>
    <recommendedName>
        <fullName evidence="8">Cyclic nucleotide-binding domain-containing protein</fullName>
    </recommendedName>
</protein>
<dbReference type="Gene3D" id="1.10.287.70">
    <property type="match status" value="1"/>
</dbReference>
<dbReference type="Pfam" id="PF00027">
    <property type="entry name" value="cNMP_binding"/>
    <property type="match status" value="2"/>
</dbReference>
<dbReference type="AlphaFoldDB" id="A0AAD2CWB1"/>
<keyword evidence="5" id="KW-0406">Ion transport</keyword>
<dbReference type="PROSITE" id="PS00888">
    <property type="entry name" value="CNMP_BINDING_1"/>
    <property type="match status" value="1"/>
</dbReference>
<dbReference type="EMBL" id="CAMPGE010014555">
    <property type="protein sequence ID" value="CAI2373221.1"/>
    <property type="molecule type" value="Genomic_DNA"/>
</dbReference>
<dbReference type="PROSITE" id="PS50042">
    <property type="entry name" value="CNMP_BINDING_3"/>
    <property type="match status" value="2"/>
</dbReference>
<dbReference type="InterPro" id="IPR018488">
    <property type="entry name" value="cNMP-bd_CS"/>
</dbReference>
<evidence type="ECO:0000256" key="7">
    <source>
        <dbReference type="SAM" id="MobiDB-lite"/>
    </source>
</evidence>